<organism evidence="5">
    <name type="scientific">Perkinsus marinus (strain ATCC 50983 / TXsc)</name>
    <dbReference type="NCBI Taxonomy" id="423536"/>
    <lineage>
        <taxon>Eukaryota</taxon>
        <taxon>Sar</taxon>
        <taxon>Alveolata</taxon>
        <taxon>Perkinsozoa</taxon>
        <taxon>Perkinsea</taxon>
        <taxon>Perkinsida</taxon>
        <taxon>Perkinsidae</taxon>
        <taxon>Perkinsus</taxon>
    </lineage>
</organism>
<evidence type="ECO:0000313" key="5">
    <source>
        <dbReference type="Proteomes" id="UP000007800"/>
    </source>
</evidence>
<dbReference type="InterPro" id="IPR029052">
    <property type="entry name" value="Metallo-depent_PP-like"/>
</dbReference>
<dbReference type="InterPro" id="IPR051558">
    <property type="entry name" value="Metallophosphoesterase_PAP"/>
</dbReference>
<dbReference type="PANTHER" id="PTHR10161:SF14">
    <property type="entry name" value="TARTRATE-RESISTANT ACID PHOSPHATASE TYPE 5"/>
    <property type="match status" value="1"/>
</dbReference>
<protein>
    <submittedName>
        <fullName evidence="4">Tartrate-resistant acid phosphatase type, putative</fullName>
    </submittedName>
</protein>
<keyword evidence="1" id="KW-0732">Signal</keyword>
<dbReference type="GO" id="GO:0016787">
    <property type="term" value="F:hydrolase activity"/>
    <property type="evidence" value="ECO:0007669"/>
    <property type="project" value="UniProtKB-KW"/>
</dbReference>
<dbReference type="Gene3D" id="3.60.21.10">
    <property type="match status" value="2"/>
</dbReference>
<proteinExistence type="predicted"/>
<reference evidence="4 5" key="1">
    <citation type="submission" date="2008-07" db="EMBL/GenBank/DDBJ databases">
        <authorList>
            <person name="El-Sayed N."/>
            <person name="Caler E."/>
            <person name="Inman J."/>
            <person name="Amedeo P."/>
            <person name="Hass B."/>
            <person name="Wortman J."/>
        </authorList>
    </citation>
    <scope>NUCLEOTIDE SEQUENCE [LARGE SCALE GENOMIC DNA]</scope>
    <source>
        <strain evidence="5">ATCC 50983 / TXsc</strain>
    </source>
</reference>
<evidence type="ECO:0000256" key="1">
    <source>
        <dbReference type="ARBA" id="ARBA00022729"/>
    </source>
</evidence>
<keyword evidence="5" id="KW-1185">Reference proteome</keyword>
<dbReference type="Pfam" id="PF00149">
    <property type="entry name" value="Metallophos"/>
    <property type="match status" value="1"/>
</dbReference>
<dbReference type="Proteomes" id="UP000007800">
    <property type="component" value="Unassembled WGS sequence"/>
</dbReference>
<dbReference type="InParanoid" id="C5KAF9"/>
<dbReference type="RefSeq" id="XP_002786699.1">
    <property type="nucleotide sequence ID" value="XM_002786653.1"/>
</dbReference>
<dbReference type="OrthoDB" id="411211at2759"/>
<dbReference type="GeneID" id="9048487"/>
<evidence type="ECO:0000259" key="3">
    <source>
        <dbReference type="Pfam" id="PF00149"/>
    </source>
</evidence>
<dbReference type="AlphaFoldDB" id="C5KAF9"/>
<keyword evidence="2" id="KW-0378">Hydrolase</keyword>
<sequence length="184" mass="20420">MSEVCEDRSVMAVLSEGSSTLTTIKGSSLVGTGDNFYEGGISTNEFDDRFKSTFEDVFSSPSLQGAAVKVLVVMIDTIVLDGLAEEGSSYNCRDGEGICMSEYDGDHRELSRTQRSALEWIENALSKHDGVADFILVVGHYPIWSLAEHGPTYRLSRLLMPIFTKYRVTAYLSGHDHVHQHLYE</sequence>
<feature type="domain" description="Calcineurin-like phosphoesterase" evidence="3">
    <location>
        <begin position="89"/>
        <end position="178"/>
    </location>
</feature>
<dbReference type="EMBL" id="GG671784">
    <property type="protein sequence ID" value="EER18495.1"/>
    <property type="molecule type" value="Genomic_DNA"/>
</dbReference>
<dbReference type="PANTHER" id="PTHR10161">
    <property type="entry name" value="TARTRATE-RESISTANT ACID PHOSPHATASE TYPE 5"/>
    <property type="match status" value="1"/>
</dbReference>
<evidence type="ECO:0000313" key="4">
    <source>
        <dbReference type="EMBL" id="EER18495.1"/>
    </source>
</evidence>
<dbReference type="InterPro" id="IPR004843">
    <property type="entry name" value="Calcineurin-like_PHP"/>
</dbReference>
<evidence type="ECO:0000256" key="2">
    <source>
        <dbReference type="ARBA" id="ARBA00022801"/>
    </source>
</evidence>
<accession>C5KAF9</accession>
<gene>
    <name evidence="4" type="ORF">Pmar_PMAR004355</name>
</gene>
<dbReference type="SUPFAM" id="SSF56300">
    <property type="entry name" value="Metallo-dependent phosphatases"/>
    <property type="match status" value="1"/>
</dbReference>
<name>C5KAF9_PERM5</name>